<protein>
    <recommendedName>
        <fullName evidence="3">Integrase catalytic domain-containing protein</fullName>
    </recommendedName>
</protein>
<comment type="caution">
    <text evidence="1">The sequence shown here is derived from an EMBL/GenBank/DDBJ whole genome shotgun (WGS) entry which is preliminary data.</text>
</comment>
<accession>A0AAV3R4W2</accession>
<dbReference type="PANTHER" id="PTHR35046:SF26">
    <property type="entry name" value="RNA-DIRECTED DNA POLYMERASE"/>
    <property type="match status" value="1"/>
</dbReference>
<proteinExistence type="predicted"/>
<reference evidence="1 2" key="1">
    <citation type="submission" date="2024-01" db="EMBL/GenBank/DDBJ databases">
        <title>The complete chloroplast genome sequence of Lithospermum erythrorhizon: insights into the phylogenetic relationship among Boraginaceae species and the maternal lineages of purple gromwells.</title>
        <authorList>
            <person name="Okada T."/>
            <person name="Watanabe K."/>
        </authorList>
    </citation>
    <scope>NUCLEOTIDE SEQUENCE [LARGE SCALE GENOMIC DNA]</scope>
</reference>
<dbReference type="GO" id="GO:0003676">
    <property type="term" value="F:nucleic acid binding"/>
    <property type="evidence" value="ECO:0007669"/>
    <property type="project" value="InterPro"/>
</dbReference>
<dbReference type="PANTHER" id="PTHR35046">
    <property type="entry name" value="ZINC KNUCKLE (CCHC-TYPE) FAMILY PROTEIN"/>
    <property type="match status" value="1"/>
</dbReference>
<dbReference type="SUPFAM" id="SSF53098">
    <property type="entry name" value="Ribonuclease H-like"/>
    <property type="match status" value="1"/>
</dbReference>
<name>A0AAV3R4W2_LITER</name>
<dbReference type="InterPro" id="IPR012337">
    <property type="entry name" value="RNaseH-like_sf"/>
</dbReference>
<keyword evidence="2" id="KW-1185">Reference proteome</keyword>
<evidence type="ECO:0000313" key="1">
    <source>
        <dbReference type="EMBL" id="GAA0170636.1"/>
    </source>
</evidence>
<evidence type="ECO:0000313" key="2">
    <source>
        <dbReference type="Proteomes" id="UP001454036"/>
    </source>
</evidence>
<evidence type="ECO:0008006" key="3">
    <source>
        <dbReference type="Google" id="ProtNLM"/>
    </source>
</evidence>
<dbReference type="Gene3D" id="3.30.420.10">
    <property type="entry name" value="Ribonuclease H-like superfamily/Ribonuclease H"/>
    <property type="match status" value="1"/>
</dbReference>
<dbReference type="AlphaFoldDB" id="A0AAV3R4W2"/>
<sequence>MQNRFCVPNDEKLGRQILEEAHRIVYTAHHGVCQQVKAEHKSPGGKLLSLPILRESGSILPWTSWWGYLELLLIYMKEIVRLHGVPASIVSEMNQDPHFVSHFSKRLHKALRTKLVFSTACHPQTDKQSERTIQTLEDMLRGYVLDLGGEKLVMAPDDLKDIEERISMIREWIQTSQSRQKSYAINHTEREATWELEEEIKDKYPQLFEEQAM</sequence>
<organism evidence="1 2">
    <name type="scientific">Lithospermum erythrorhizon</name>
    <name type="common">Purple gromwell</name>
    <name type="synonym">Lithospermum officinale var. erythrorhizon</name>
    <dbReference type="NCBI Taxonomy" id="34254"/>
    <lineage>
        <taxon>Eukaryota</taxon>
        <taxon>Viridiplantae</taxon>
        <taxon>Streptophyta</taxon>
        <taxon>Embryophyta</taxon>
        <taxon>Tracheophyta</taxon>
        <taxon>Spermatophyta</taxon>
        <taxon>Magnoliopsida</taxon>
        <taxon>eudicotyledons</taxon>
        <taxon>Gunneridae</taxon>
        <taxon>Pentapetalae</taxon>
        <taxon>asterids</taxon>
        <taxon>lamiids</taxon>
        <taxon>Boraginales</taxon>
        <taxon>Boraginaceae</taxon>
        <taxon>Boraginoideae</taxon>
        <taxon>Lithospermeae</taxon>
        <taxon>Lithospermum</taxon>
    </lineage>
</organism>
<gene>
    <name evidence="1" type="ORF">LIER_24859</name>
</gene>
<dbReference type="InterPro" id="IPR036397">
    <property type="entry name" value="RNaseH_sf"/>
</dbReference>
<dbReference type="EMBL" id="BAABME010007330">
    <property type="protein sequence ID" value="GAA0170636.1"/>
    <property type="molecule type" value="Genomic_DNA"/>
</dbReference>
<dbReference type="Proteomes" id="UP001454036">
    <property type="component" value="Unassembled WGS sequence"/>
</dbReference>